<reference evidence="1 2" key="1">
    <citation type="submission" date="2019-02" db="EMBL/GenBank/DDBJ databases">
        <title>Deep-cultivation of Planctomycetes and their phenomic and genomic characterization uncovers novel biology.</title>
        <authorList>
            <person name="Wiegand S."/>
            <person name="Jogler M."/>
            <person name="Boedeker C."/>
            <person name="Pinto D."/>
            <person name="Vollmers J."/>
            <person name="Rivas-Marin E."/>
            <person name="Kohn T."/>
            <person name="Peeters S.H."/>
            <person name="Heuer A."/>
            <person name="Rast P."/>
            <person name="Oberbeckmann S."/>
            <person name="Bunk B."/>
            <person name="Jeske O."/>
            <person name="Meyerdierks A."/>
            <person name="Storesund J.E."/>
            <person name="Kallscheuer N."/>
            <person name="Luecker S."/>
            <person name="Lage O.M."/>
            <person name="Pohl T."/>
            <person name="Merkel B.J."/>
            <person name="Hornburger P."/>
            <person name="Mueller R.-W."/>
            <person name="Bruemmer F."/>
            <person name="Labrenz M."/>
            <person name="Spormann A.M."/>
            <person name="Op Den Camp H."/>
            <person name="Overmann J."/>
            <person name="Amann R."/>
            <person name="Jetten M.S.M."/>
            <person name="Mascher T."/>
            <person name="Medema M.H."/>
            <person name="Devos D.P."/>
            <person name="Kaster A.-K."/>
            <person name="Ovreas L."/>
            <person name="Rohde M."/>
            <person name="Galperin M.Y."/>
            <person name="Jogler C."/>
        </authorList>
    </citation>
    <scope>NUCLEOTIDE SEQUENCE [LARGE SCALE GENOMIC DNA]</scope>
    <source>
        <strain evidence="1 2">Enr8</strain>
    </source>
</reference>
<comment type="caution">
    <text evidence="1">The sequence shown here is derived from an EMBL/GenBank/DDBJ whole genome shotgun (WGS) entry which is preliminary data.</text>
</comment>
<proteinExistence type="predicted"/>
<evidence type="ECO:0000313" key="2">
    <source>
        <dbReference type="Proteomes" id="UP000318878"/>
    </source>
</evidence>
<gene>
    <name evidence="1" type="ORF">Enr8_00080</name>
</gene>
<protein>
    <submittedName>
        <fullName evidence="1">Uncharacterized protein</fullName>
    </submittedName>
</protein>
<evidence type="ECO:0000313" key="1">
    <source>
        <dbReference type="EMBL" id="TWT38316.1"/>
    </source>
</evidence>
<accession>A0A5C5VI86</accession>
<organism evidence="1 2">
    <name type="scientific">Blastopirellula retiformator</name>
    <dbReference type="NCBI Taxonomy" id="2527970"/>
    <lineage>
        <taxon>Bacteria</taxon>
        <taxon>Pseudomonadati</taxon>
        <taxon>Planctomycetota</taxon>
        <taxon>Planctomycetia</taxon>
        <taxon>Pirellulales</taxon>
        <taxon>Pirellulaceae</taxon>
        <taxon>Blastopirellula</taxon>
    </lineage>
</organism>
<dbReference type="EMBL" id="SJPF01000001">
    <property type="protein sequence ID" value="TWT38316.1"/>
    <property type="molecule type" value="Genomic_DNA"/>
</dbReference>
<sequence>MSKKRRRNSAEQIIKKLRDADAMLWRGTVRQVAHI</sequence>
<dbReference type="Proteomes" id="UP000318878">
    <property type="component" value="Unassembled WGS sequence"/>
</dbReference>
<name>A0A5C5VI86_9BACT</name>
<keyword evidence="2" id="KW-1185">Reference proteome</keyword>
<dbReference type="AlphaFoldDB" id="A0A5C5VI86"/>